<evidence type="ECO:0000256" key="2">
    <source>
        <dbReference type="ARBA" id="ARBA00022737"/>
    </source>
</evidence>
<accession>T1KBR7</accession>
<dbReference type="FunFam" id="3.30.505.10:FF:000022">
    <property type="entry name" value="Growth factor receptor-bound protein 2"/>
    <property type="match status" value="1"/>
</dbReference>
<dbReference type="InterPro" id="IPR000980">
    <property type="entry name" value="SH2"/>
</dbReference>
<dbReference type="EMBL" id="CAEY01001954">
    <property type="status" value="NOT_ANNOTATED_CDS"/>
    <property type="molecule type" value="Genomic_DNA"/>
</dbReference>
<keyword evidence="1 5" id="KW-0728">SH3 domain</keyword>
<name>T1KBR7_TETUR</name>
<dbReference type="EnsemblMetazoa" id="tetur08g05040.1">
    <property type="protein sequence ID" value="tetur08g05040.1"/>
    <property type="gene ID" value="tetur08g05040"/>
</dbReference>
<evidence type="ECO:0000313" key="9">
    <source>
        <dbReference type="Proteomes" id="UP000015104"/>
    </source>
</evidence>
<dbReference type="OMA" id="YVCPYNS"/>
<dbReference type="Pfam" id="PF00018">
    <property type="entry name" value="SH3_1"/>
    <property type="match status" value="1"/>
</dbReference>
<dbReference type="AlphaFoldDB" id="T1KBR7"/>
<dbReference type="PRINTS" id="PR00401">
    <property type="entry name" value="SH2DOMAIN"/>
</dbReference>
<dbReference type="PROSITE" id="PS50002">
    <property type="entry name" value="SH3"/>
    <property type="match status" value="2"/>
</dbReference>
<keyword evidence="9" id="KW-1185">Reference proteome</keyword>
<dbReference type="HOGENOM" id="CLU_073617_1_0_1"/>
<keyword evidence="3 4" id="KW-0727">SH2 domain</keyword>
<dbReference type="FunFam" id="2.30.30.40:FF:000076">
    <property type="entry name" value="Growth factor receptor-bound protein 2"/>
    <property type="match status" value="1"/>
</dbReference>
<dbReference type="Pfam" id="PF14604">
    <property type="entry name" value="SH3_9"/>
    <property type="match status" value="1"/>
</dbReference>
<evidence type="ECO:0000256" key="4">
    <source>
        <dbReference type="PROSITE-ProRule" id="PRU00191"/>
    </source>
</evidence>
<sequence length="215" mass="25060">MEAIAKHDFNATADDELSFRKFDVLKILNMEDDVNWYRAELDGREGLIPSNYIQMKPHDWYHGRISRADAERLLISQHEGAFLIRVSESSPSDFSLSVKCGDYVQHFKVLRDTQGKFFLWVVKFNSLNELIEYHRSASVSRSQDIKLRDIQMPTDEILVQAMYDFTPQENGELGFKRGDIITVTDNSDQNWWEGEIDGRKGYFPATYVEPYQQMS</sequence>
<dbReference type="STRING" id="32264.T1KBR7"/>
<dbReference type="Gene3D" id="2.30.30.40">
    <property type="entry name" value="SH3 Domains"/>
    <property type="match status" value="2"/>
</dbReference>
<dbReference type="PROSITE" id="PS50001">
    <property type="entry name" value="SH2"/>
    <property type="match status" value="1"/>
</dbReference>
<dbReference type="KEGG" id="tut:107362328"/>
<evidence type="ECO:0000256" key="3">
    <source>
        <dbReference type="ARBA" id="ARBA00022999"/>
    </source>
</evidence>
<dbReference type="GO" id="GO:0016192">
    <property type="term" value="P:vesicle-mediated transport"/>
    <property type="evidence" value="ECO:0007669"/>
    <property type="project" value="UniProtKB-ARBA"/>
</dbReference>
<evidence type="ECO:0000259" key="6">
    <source>
        <dbReference type="PROSITE" id="PS50001"/>
    </source>
</evidence>
<reference evidence="8" key="2">
    <citation type="submission" date="2015-06" db="UniProtKB">
        <authorList>
            <consortium name="EnsemblMetazoa"/>
        </authorList>
    </citation>
    <scope>IDENTIFICATION</scope>
</reference>
<dbReference type="SMART" id="SM00252">
    <property type="entry name" value="SH2"/>
    <property type="match status" value="1"/>
</dbReference>
<dbReference type="CDD" id="cd11805">
    <property type="entry name" value="SH3_GRB2_like_C"/>
    <property type="match status" value="1"/>
</dbReference>
<dbReference type="PRINTS" id="PR00452">
    <property type="entry name" value="SH3DOMAIN"/>
</dbReference>
<dbReference type="GO" id="GO:0048468">
    <property type="term" value="P:cell development"/>
    <property type="evidence" value="ECO:0007669"/>
    <property type="project" value="UniProtKB-ARBA"/>
</dbReference>
<organism evidence="8 9">
    <name type="scientific">Tetranychus urticae</name>
    <name type="common">Two-spotted spider mite</name>
    <dbReference type="NCBI Taxonomy" id="32264"/>
    <lineage>
        <taxon>Eukaryota</taxon>
        <taxon>Metazoa</taxon>
        <taxon>Ecdysozoa</taxon>
        <taxon>Arthropoda</taxon>
        <taxon>Chelicerata</taxon>
        <taxon>Arachnida</taxon>
        <taxon>Acari</taxon>
        <taxon>Acariformes</taxon>
        <taxon>Trombidiformes</taxon>
        <taxon>Prostigmata</taxon>
        <taxon>Eleutherengona</taxon>
        <taxon>Raphignathae</taxon>
        <taxon>Tetranychoidea</taxon>
        <taxon>Tetranychidae</taxon>
        <taxon>Tetranychus</taxon>
    </lineage>
</organism>
<dbReference type="PRINTS" id="PR00499">
    <property type="entry name" value="P67PHOX"/>
</dbReference>
<gene>
    <name evidence="8" type="primary">107362328</name>
</gene>
<dbReference type="PANTHER" id="PTHR46037">
    <property type="entry name" value="PROTEIN ENHANCER OF SEVENLESS 2B"/>
    <property type="match status" value="1"/>
</dbReference>
<dbReference type="OrthoDB" id="10255964at2759"/>
<dbReference type="InterPro" id="IPR036028">
    <property type="entry name" value="SH3-like_dom_sf"/>
</dbReference>
<dbReference type="InterPro" id="IPR001452">
    <property type="entry name" value="SH3_domain"/>
</dbReference>
<dbReference type="CDD" id="cd11804">
    <property type="entry name" value="SH3_GRB2_like_N"/>
    <property type="match status" value="1"/>
</dbReference>
<reference evidence="9" key="1">
    <citation type="submission" date="2011-08" db="EMBL/GenBank/DDBJ databases">
        <authorList>
            <person name="Rombauts S."/>
        </authorList>
    </citation>
    <scope>NUCLEOTIDE SEQUENCE</scope>
    <source>
        <strain evidence="9">London</strain>
    </source>
</reference>
<evidence type="ECO:0000313" key="8">
    <source>
        <dbReference type="EnsemblMetazoa" id="tetur08g05040.1"/>
    </source>
</evidence>
<dbReference type="FunFam" id="2.30.30.40:FF:000072">
    <property type="entry name" value="Unconventional Myosin IB"/>
    <property type="match status" value="1"/>
</dbReference>
<keyword evidence="2" id="KW-0677">Repeat</keyword>
<evidence type="ECO:0000256" key="1">
    <source>
        <dbReference type="ARBA" id="ARBA00022443"/>
    </source>
</evidence>
<evidence type="ECO:0000259" key="7">
    <source>
        <dbReference type="PROSITE" id="PS50002"/>
    </source>
</evidence>
<dbReference type="InterPro" id="IPR036860">
    <property type="entry name" value="SH2_dom_sf"/>
</dbReference>
<feature type="domain" description="SH2" evidence="6">
    <location>
        <begin position="60"/>
        <end position="154"/>
    </location>
</feature>
<feature type="domain" description="SH3" evidence="7">
    <location>
        <begin position="1"/>
        <end position="58"/>
    </location>
</feature>
<dbReference type="SMART" id="SM00326">
    <property type="entry name" value="SH3"/>
    <property type="match status" value="2"/>
</dbReference>
<feature type="domain" description="SH3" evidence="7">
    <location>
        <begin position="154"/>
        <end position="213"/>
    </location>
</feature>
<dbReference type="Proteomes" id="UP000015104">
    <property type="component" value="Unassembled WGS sequence"/>
</dbReference>
<dbReference type="Pfam" id="PF00017">
    <property type="entry name" value="SH2"/>
    <property type="match status" value="1"/>
</dbReference>
<dbReference type="eggNOG" id="KOG3601">
    <property type="taxonomic scope" value="Eukaryota"/>
</dbReference>
<dbReference type="SUPFAM" id="SSF55550">
    <property type="entry name" value="SH2 domain"/>
    <property type="match status" value="1"/>
</dbReference>
<protein>
    <submittedName>
        <fullName evidence="8">Uncharacterized protein</fullName>
    </submittedName>
</protein>
<dbReference type="Gene3D" id="3.30.505.10">
    <property type="entry name" value="SH2 domain"/>
    <property type="match status" value="1"/>
</dbReference>
<dbReference type="CDD" id="cd09941">
    <property type="entry name" value="SH2_Grb2_like"/>
    <property type="match status" value="1"/>
</dbReference>
<dbReference type="SUPFAM" id="SSF50044">
    <property type="entry name" value="SH3-domain"/>
    <property type="match status" value="2"/>
</dbReference>
<proteinExistence type="predicted"/>
<evidence type="ECO:0000256" key="5">
    <source>
        <dbReference type="PROSITE-ProRule" id="PRU00192"/>
    </source>
</evidence>
<dbReference type="InterPro" id="IPR043539">
    <property type="entry name" value="Grb2-like"/>
</dbReference>